<dbReference type="PANTHER" id="PTHR11632:SF73">
    <property type="entry name" value="BLR3196 PROTEIN"/>
    <property type="match status" value="1"/>
</dbReference>
<dbReference type="NCBIfam" id="NF006131">
    <property type="entry name" value="PRK08275.1"/>
    <property type="match status" value="1"/>
</dbReference>
<dbReference type="OrthoDB" id="9806724at2"/>
<dbReference type="PANTHER" id="PTHR11632">
    <property type="entry name" value="SUCCINATE DEHYDROGENASE 2 FLAVOPROTEIN SUBUNIT"/>
    <property type="match status" value="1"/>
</dbReference>
<dbReference type="Proteomes" id="UP000243333">
    <property type="component" value="Unassembled WGS sequence"/>
</dbReference>
<evidence type="ECO:0000256" key="2">
    <source>
        <dbReference type="ARBA" id="ARBA00023002"/>
    </source>
</evidence>
<name>A0A1G7L0G1_9FIRM</name>
<evidence type="ECO:0000256" key="1">
    <source>
        <dbReference type="ARBA" id="ARBA00022630"/>
    </source>
</evidence>
<dbReference type="Pfam" id="PF00890">
    <property type="entry name" value="FAD_binding_2"/>
    <property type="match status" value="1"/>
</dbReference>
<dbReference type="InterPro" id="IPR003953">
    <property type="entry name" value="FAD-dep_OxRdtase_2_FAD-bd"/>
</dbReference>
<evidence type="ECO:0000313" key="6">
    <source>
        <dbReference type="Proteomes" id="UP000243333"/>
    </source>
</evidence>
<evidence type="ECO:0000259" key="3">
    <source>
        <dbReference type="Pfam" id="PF00890"/>
    </source>
</evidence>
<dbReference type="Gene3D" id="3.90.700.10">
    <property type="entry name" value="Succinate dehydrogenase/fumarate reductase flavoprotein, catalytic domain"/>
    <property type="match status" value="1"/>
</dbReference>
<proteinExistence type="predicted"/>
<dbReference type="GO" id="GO:0005886">
    <property type="term" value="C:plasma membrane"/>
    <property type="evidence" value="ECO:0007669"/>
    <property type="project" value="TreeGrafter"/>
</dbReference>
<dbReference type="GO" id="GO:0009061">
    <property type="term" value="P:anaerobic respiration"/>
    <property type="evidence" value="ECO:0007669"/>
    <property type="project" value="TreeGrafter"/>
</dbReference>
<dbReference type="InterPro" id="IPR015939">
    <property type="entry name" value="Fum_Rdtase/Succ_DH_flav-like_C"/>
</dbReference>
<dbReference type="SUPFAM" id="SSF51905">
    <property type="entry name" value="FAD/NAD(P)-binding domain"/>
    <property type="match status" value="1"/>
</dbReference>
<dbReference type="GO" id="GO:0033765">
    <property type="term" value="F:steroid dehydrogenase activity, acting on the CH-CH group of donors"/>
    <property type="evidence" value="ECO:0007669"/>
    <property type="project" value="UniProtKB-ARBA"/>
</dbReference>
<feature type="domain" description="FAD-dependent oxidoreductase 2 FAD-binding" evidence="3">
    <location>
        <begin position="12"/>
        <end position="388"/>
    </location>
</feature>
<dbReference type="InterPro" id="IPR027477">
    <property type="entry name" value="Succ_DH/fumarate_Rdtase_cat_sf"/>
</dbReference>
<keyword evidence="2" id="KW-0560">Oxidoreductase</keyword>
<dbReference type="SUPFAM" id="SSF56425">
    <property type="entry name" value="Succinate dehydrogenase/fumarate reductase flavoprotein, catalytic domain"/>
    <property type="match status" value="1"/>
</dbReference>
<dbReference type="EMBL" id="FNBU01000010">
    <property type="protein sequence ID" value="SDF42826.1"/>
    <property type="molecule type" value="Genomic_DNA"/>
</dbReference>
<reference evidence="6" key="1">
    <citation type="submission" date="2016-10" db="EMBL/GenBank/DDBJ databases">
        <authorList>
            <person name="Varghese N."/>
            <person name="Submissions S."/>
        </authorList>
    </citation>
    <scope>NUCLEOTIDE SEQUENCE [LARGE SCALE GENOMIC DNA]</scope>
    <source>
        <strain evidence="6">DSM 23256</strain>
    </source>
</reference>
<evidence type="ECO:0000259" key="4">
    <source>
        <dbReference type="Pfam" id="PF02910"/>
    </source>
</evidence>
<dbReference type="AlphaFoldDB" id="A0A1G7L0G1"/>
<sequence length="561" mass="62102">MNIELKETIITDILVIGGGTAGPMAALKAKQKNPKLDVLIIDKATVRRGGSICRGMDAFNNVTIPGKATVQEYVESIELMSEGIVDSNLNKIIAEKSFAVLRELEELGVASFPRDEKGDYIVQQFHPKGAFLAEMRGDIKPAMEKLLRQHGVKIMDRTMATRILTDAGRVAGAILFNIRTGEMMVCQAKAVIVCTGGQGRFALPDTGYLFGTFDCPYNAGEGYTMIYHAGGELANMEYNDVSPMIKDYEGPGHSTFIRHGGYLVNSLGERFMAKYAPDLLERAPSGIREQAMRTEIREGRGPLYYDLRHLPEATIEIIKEGIFSAERPTEKAFFELKGIDIGKDLIELTLSGPNMCGGHGPTGVIINENGETRIKGLYAAGDVASTGWGFVGAAWVFGMVAGEHAADEVVGQVLARVNGAVVENEFRRLSAPLAREDGFEPDEFEYKVRRIIKPHLTSPKSGPKLEAALKYIANFRRDLEKVKARDFHEVMKFVEIESIIDTLEMAVRASLTRTESRWGYGHYRLDFPQKDPRWDKTYVIVAKAETGEMITYTKPVPVYRG</sequence>
<feature type="domain" description="Fumarate reductase/succinate dehydrogenase flavoprotein-like C-terminal" evidence="4">
    <location>
        <begin position="448"/>
        <end position="556"/>
    </location>
</feature>
<dbReference type="Pfam" id="PF02910">
    <property type="entry name" value="Succ_DH_flav_C"/>
    <property type="match status" value="1"/>
</dbReference>
<dbReference type="PIRSF" id="PIRSF000171">
    <property type="entry name" value="SDHA_APRA_LASPO"/>
    <property type="match status" value="1"/>
</dbReference>
<dbReference type="PRINTS" id="PR00368">
    <property type="entry name" value="FADPNR"/>
</dbReference>
<dbReference type="SUPFAM" id="SSF46977">
    <property type="entry name" value="Succinate dehydrogenase/fumarate reductase flavoprotein C-terminal domain"/>
    <property type="match status" value="1"/>
</dbReference>
<dbReference type="PRINTS" id="PR00411">
    <property type="entry name" value="PNDRDTASEI"/>
</dbReference>
<dbReference type="InterPro" id="IPR036188">
    <property type="entry name" value="FAD/NAD-bd_sf"/>
</dbReference>
<dbReference type="GO" id="GO:0009055">
    <property type="term" value="F:electron transfer activity"/>
    <property type="evidence" value="ECO:0007669"/>
    <property type="project" value="TreeGrafter"/>
</dbReference>
<dbReference type="Gene3D" id="3.50.50.60">
    <property type="entry name" value="FAD/NAD(P)-binding domain"/>
    <property type="match status" value="2"/>
</dbReference>
<dbReference type="InterPro" id="IPR030664">
    <property type="entry name" value="SdhA/FrdA/AprA"/>
</dbReference>
<accession>A0A1G7L0G1</accession>
<dbReference type="Gene3D" id="1.20.58.100">
    <property type="entry name" value="Fumarate reductase/succinate dehydrogenase flavoprotein-like, C-terminal domain"/>
    <property type="match status" value="1"/>
</dbReference>
<organism evidence="5 6">
    <name type="scientific">Sporolituus thermophilus DSM 23256</name>
    <dbReference type="NCBI Taxonomy" id="1123285"/>
    <lineage>
        <taxon>Bacteria</taxon>
        <taxon>Bacillati</taxon>
        <taxon>Bacillota</taxon>
        <taxon>Negativicutes</taxon>
        <taxon>Selenomonadales</taxon>
        <taxon>Sporomusaceae</taxon>
        <taxon>Sporolituus</taxon>
    </lineage>
</organism>
<protein>
    <submittedName>
        <fullName evidence="5">Succinate dehydrogenase/fumarate reductase, flavoprotein subunit</fullName>
    </submittedName>
</protein>
<dbReference type="STRING" id="1123285.SAMN05660235_01562"/>
<dbReference type="InterPro" id="IPR037099">
    <property type="entry name" value="Fum_R/Succ_DH_flav-like_C_sf"/>
</dbReference>
<dbReference type="GO" id="GO:0000104">
    <property type="term" value="F:succinate dehydrogenase activity"/>
    <property type="evidence" value="ECO:0007669"/>
    <property type="project" value="TreeGrafter"/>
</dbReference>
<dbReference type="GO" id="GO:0050660">
    <property type="term" value="F:flavin adenine dinucleotide binding"/>
    <property type="evidence" value="ECO:0007669"/>
    <property type="project" value="TreeGrafter"/>
</dbReference>
<dbReference type="RefSeq" id="WP_093689675.1">
    <property type="nucleotide sequence ID" value="NZ_FNBU01000010.1"/>
</dbReference>
<evidence type="ECO:0000313" key="5">
    <source>
        <dbReference type="EMBL" id="SDF42826.1"/>
    </source>
</evidence>
<keyword evidence="6" id="KW-1185">Reference proteome</keyword>
<gene>
    <name evidence="5" type="ORF">SAMN05660235_01562</name>
</gene>
<keyword evidence="1" id="KW-0285">Flavoprotein</keyword>